<dbReference type="EMBL" id="VDEP01000035">
    <property type="protein sequence ID" value="KAA1136555.1"/>
    <property type="molecule type" value="Genomic_DNA"/>
</dbReference>
<gene>
    <name evidence="2" type="ORF">PGTUg99_035310</name>
</gene>
<name>A0A5B0SG93_PUCGR</name>
<accession>A0A5B0SG93</accession>
<evidence type="ECO:0000313" key="3">
    <source>
        <dbReference type="Proteomes" id="UP000325313"/>
    </source>
</evidence>
<dbReference type="AlphaFoldDB" id="A0A5B0SG93"/>
<reference evidence="2 3" key="1">
    <citation type="submission" date="2019-05" db="EMBL/GenBank/DDBJ databases">
        <title>Emergence of the Ug99 lineage of the wheat stem rust pathogen through somatic hybridization.</title>
        <authorList>
            <person name="Li F."/>
            <person name="Upadhyaya N.M."/>
            <person name="Sperschneider J."/>
            <person name="Matny O."/>
            <person name="Nguyen-Phuc H."/>
            <person name="Mago R."/>
            <person name="Raley C."/>
            <person name="Miller M.E."/>
            <person name="Silverstein K.A.T."/>
            <person name="Henningsen E."/>
            <person name="Hirsch C.D."/>
            <person name="Visser B."/>
            <person name="Pretorius Z.A."/>
            <person name="Steffenson B.J."/>
            <person name="Schwessinger B."/>
            <person name="Dodds P.N."/>
            <person name="Figueroa M."/>
        </authorList>
    </citation>
    <scope>NUCLEOTIDE SEQUENCE [LARGE SCALE GENOMIC DNA]</scope>
    <source>
        <strain evidence="2 3">Ug99</strain>
    </source>
</reference>
<sequence length="193" mass="21495">MEDRAEVKEEADEIGEGESKTLWPIMTAQFIISSADPRLSNHHHHHQSLPPEKRTDPNRQSGISLSLDAERGGARAGYIKIVCILDRFHRLQNPGHWQLAGNSPADQRFELSWISIGLRLHRPHGQSRADERSSLASLGPIIVLLIKLHAHHLPCLNKKNPLCLLISAFFYPSTSHHHPASIDASSSTATDIL</sequence>
<evidence type="ECO:0000313" key="2">
    <source>
        <dbReference type="EMBL" id="KAA1136555.1"/>
    </source>
</evidence>
<proteinExistence type="predicted"/>
<organism evidence="2 3">
    <name type="scientific">Puccinia graminis f. sp. tritici</name>
    <dbReference type="NCBI Taxonomy" id="56615"/>
    <lineage>
        <taxon>Eukaryota</taxon>
        <taxon>Fungi</taxon>
        <taxon>Dikarya</taxon>
        <taxon>Basidiomycota</taxon>
        <taxon>Pucciniomycotina</taxon>
        <taxon>Pucciniomycetes</taxon>
        <taxon>Pucciniales</taxon>
        <taxon>Pucciniaceae</taxon>
        <taxon>Puccinia</taxon>
    </lineage>
</organism>
<comment type="caution">
    <text evidence="2">The sequence shown here is derived from an EMBL/GenBank/DDBJ whole genome shotgun (WGS) entry which is preliminary data.</text>
</comment>
<evidence type="ECO:0000256" key="1">
    <source>
        <dbReference type="SAM" id="MobiDB-lite"/>
    </source>
</evidence>
<dbReference type="Proteomes" id="UP000325313">
    <property type="component" value="Unassembled WGS sequence"/>
</dbReference>
<feature type="region of interest" description="Disordered" evidence="1">
    <location>
        <begin position="38"/>
        <end position="64"/>
    </location>
</feature>
<protein>
    <submittedName>
        <fullName evidence="2">Uncharacterized protein</fullName>
    </submittedName>
</protein>